<feature type="transmembrane region" description="Helical" evidence="8">
    <location>
        <begin position="334"/>
        <end position="356"/>
    </location>
</feature>
<dbReference type="NCBIfam" id="TIGR00912">
    <property type="entry name" value="2A0309"/>
    <property type="match status" value="1"/>
</dbReference>
<feature type="transmembrane region" description="Helical" evidence="8">
    <location>
        <begin position="147"/>
        <end position="168"/>
    </location>
</feature>
<dbReference type="InterPro" id="IPR004761">
    <property type="entry name" value="Spore_GerAB"/>
</dbReference>
<organism evidence="9 10">
    <name type="scientific">Ureibacillus xyleni</name>
    <dbReference type="NCBI Taxonomy" id="614648"/>
    <lineage>
        <taxon>Bacteria</taxon>
        <taxon>Bacillati</taxon>
        <taxon>Bacillota</taxon>
        <taxon>Bacilli</taxon>
        <taxon>Bacillales</taxon>
        <taxon>Caryophanaceae</taxon>
        <taxon>Ureibacillus</taxon>
    </lineage>
</organism>
<dbReference type="OrthoDB" id="2081904at2"/>
<keyword evidence="10" id="KW-1185">Reference proteome</keyword>
<feature type="transmembrane region" description="Helical" evidence="8">
    <location>
        <begin position="188"/>
        <end position="206"/>
    </location>
</feature>
<proteinExistence type="inferred from homology"/>
<feature type="transmembrane region" description="Helical" evidence="8">
    <location>
        <begin position="40"/>
        <end position="59"/>
    </location>
</feature>
<keyword evidence="3" id="KW-0813">Transport</keyword>
<dbReference type="AlphaFoldDB" id="A0A285SQW7"/>
<evidence type="ECO:0000256" key="3">
    <source>
        <dbReference type="ARBA" id="ARBA00022448"/>
    </source>
</evidence>
<gene>
    <name evidence="9" type="ORF">SAMN05880501_10621</name>
</gene>
<evidence type="ECO:0000313" key="9">
    <source>
        <dbReference type="EMBL" id="SOC10635.1"/>
    </source>
</evidence>
<dbReference type="PANTHER" id="PTHR34975">
    <property type="entry name" value="SPORE GERMINATION PROTEIN A2"/>
    <property type="match status" value="1"/>
</dbReference>
<keyword evidence="5 8" id="KW-0812">Transmembrane</keyword>
<dbReference type="RefSeq" id="WP_097073534.1">
    <property type="nucleotide sequence ID" value="NZ_OBMQ01000006.1"/>
</dbReference>
<sequence>MEKTHGKIGTKEFIALIMLTVGTKLADSTPSILYESLGNAAWLGMAIICILSILPLYFLTKLITHFEEKNLIDITKLLFGRYIGFIVLFILWILQFHSLISSSAVYVDIIGSMYFTKTPIFIIYIVLMGVAAYGAKKGIESIGSTAWITLPWIKISLLIVLVITFFQGESNFMFPILGPGEMEILKEGTMNASIFAEFFFIALLATNVKNKRVYKKGVWVAFIFVSIEFILAFISYVMLFDYEGVKLINYPYHETIRYIQIGFIKNVESLFFPFWLVASYIRFAVGLYISALLFGSLFKVKQFEYIVPAISTIVIFLGLIPEAPVFSLSYFRVIFLYIVTPIILILPFLLWATAIIKGEFKK</sequence>
<evidence type="ECO:0000256" key="2">
    <source>
        <dbReference type="ARBA" id="ARBA00007998"/>
    </source>
</evidence>
<dbReference type="GO" id="GO:0009847">
    <property type="term" value="P:spore germination"/>
    <property type="evidence" value="ECO:0007669"/>
    <property type="project" value="InterPro"/>
</dbReference>
<evidence type="ECO:0000256" key="5">
    <source>
        <dbReference type="ARBA" id="ARBA00022692"/>
    </source>
</evidence>
<comment type="similarity">
    <text evidence="2">Belongs to the amino acid-polyamine-organocation (APC) superfamily. Spore germination protein (SGP) (TC 2.A.3.9) family.</text>
</comment>
<dbReference type="PANTHER" id="PTHR34975:SF2">
    <property type="entry name" value="SPORE GERMINATION PROTEIN A2"/>
    <property type="match status" value="1"/>
</dbReference>
<feature type="transmembrane region" description="Helical" evidence="8">
    <location>
        <begin position="79"/>
        <end position="98"/>
    </location>
</feature>
<feature type="transmembrane region" description="Helical" evidence="8">
    <location>
        <begin position="272"/>
        <end position="294"/>
    </location>
</feature>
<protein>
    <submittedName>
        <fullName evidence="9">Spore germination protein (Amino acid permease)</fullName>
    </submittedName>
</protein>
<keyword evidence="4" id="KW-0309">Germination</keyword>
<feature type="transmembrane region" description="Helical" evidence="8">
    <location>
        <begin position="306"/>
        <end position="328"/>
    </location>
</feature>
<evidence type="ECO:0000256" key="1">
    <source>
        <dbReference type="ARBA" id="ARBA00004141"/>
    </source>
</evidence>
<dbReference type="GO" id="GO:0016020">
    <property type="term" value="C:membrane"/>
    <property type="evidence" value="ECO:0007669"/>
    <property type="project" value="UniProtKB-SubCell"/>
</dbReference>
<reference evidence="10" key="1">
    <citation type="submission" date="2017-08" db="EMBL/GenBank/DDBJ databases">
        <authorList>
            <person name="Varghese N."/>
            <person name="Submissions S."/>
        </authorList>
    </citation>
    <scope>NUCLEOTIDE SEQUENCE [LARGE SCALE GENOMIC DNA]</scope>
    <source>
        <strain evidence="10">JC22</strain>
    </source>
</reference>
<evidence type="ECO:0000256" key="7">
    <source>
        <dbReference type="ARBA" id="ARBA00023136"/>
    </source>
</evidence>
<keyword evidence="7 8" id="KW-0472">Membrane</keyword>
<comment type="subcellular location">
    <subcellularLocation>
        <location evidence="1">Membrane</location>
        <topology evidence="1">Multi-pass membrane protein</topology>
    </subcellularLocation>
</comment>
<evidence type="ECO:0000313" key="10">
    <source>
        <dbReference type="Proteomes" id="UP000219636"/>
    </source>
</evidence>
<evidence type="ECO:0000256" key="6">
    <source>
        <dbReference type="ARBA" id="ARBA00022989"/>
    </source>
</evidence>
<evidence type="ECO:0000256" key="4">
    <source>
        <dbReference type="ARBA" id="ARBA00022544"/>
    </source>
</evidence>
<accession>A0A285SQW7</accession>
<name>A0A285SQW7_9BACL</name>
<feature type="transmembrane region" description="Helical" evidence="8">
    <location>
        <begin position="218"/>
        <end position="239"/>
    </location>
</feature>
<dbReference type="Proteomes" id="UP000219636">
    <property type="component" value="Unassembled WGS sequence"/>
</dbReference>
<dbReference type="EMBL" id="OBMQ01000006">
    <property type="protein sequence ID" value="SOC10635.1"/>
    <property type="molecule type" value="Genomic_DNA"/>
</dbReference>
<dbReference type="Pfam" id="PF03845">
    <property type="entry name" value="Spore_permease"/>
    <property type="match status" value="1"/>
</dbReference>
<keyword evidence="6 8" id="KW-1133">Transmembrane helix</keyword>
<feature type="transmembrane region" description="Helical" evidence="8">
    <location>
        <begin position="118"/>
        <end position="135"/>
    </location>
</feature>
<evidence type="ECO:0000256" key="8">
    <source>
        <dbReference type="SAM" id="Phobius"/>
    </source>
</evidence>
<feature type="transmembrane region" description="Helical" evidence="8">
    <location>
        <begin position="12"/>
        <end position="34"/>
    </location>
</feature>